<proteinExistence type="predicted"/>
<name>A0A1E7JY43_9ACTN</name>
<evidence type="ECO:0000256" key="1">
    <source>
        <dbReference type="SAM" id="MobiDB-lite"/>
    </source>
</evidence>
<evidence type="ECO:0000313" key="3">
    <source>
        <dbReference type="Proteomes" id="UP000176101"/>
    </source>
</evidence>
<dbReference type="EMBL" id="LJGU01000136">
    <property type="protein sequence ID" value="OEU96623.1"/>
    <property type="molecule type" value="Genomic_DNA"/>
</dbReference>
<comment type="caution">
    <text evidence="2">The sequence shown here is derived from an EMBL/GenBank/DDBJ whole genome shotgun (WGS) entry which is preliminary data.</text>
</comment>
<accession>A0A1E7JY43</accession>
<sequence>MGDTVPGRHRHVVLPGRGAAAPVRTRRLGPGTTDTGTWEETNDSAHSTEAYRPTAPRVGPPRTRRDV</sequence>
<gene>
    <name evidence="2" type="ORF">AN216_19375</name>
</gene>
<feature type="compositionally biased region" description="Polar residues" evidence="1">
    <location>
        <begin position="32"/>
        <end position="47"/>
    </location>
</feature>
<dbReference type="Proteomes" id="UP000176101">
    <property type="component" value="Unassembled WGS sequence"/>
</dbReference>
<dbReference type="AlphaFoldDB" id="A0A1E7JY43"/>
<evidence type="ECO:0000313" key="2">
    <source>
        <dbReference type="EMBL" id="OEU96623.1"/>
    </source>
</evidence>
<reference evidence="2 3" key="1">
    <citation type="journal article" date="2016" name="Front. Microbiol.">
        <title>Comparative Genomics Analysis of Streptomyces Species Reveals Their Adaptation to the Marine Environment and Their Diversity at the Genomic Level.</title>
        <authorList>
            <person name="Tian X."/>
            <person name="Zhang Z."/>
            <person name="Yang T."/>
            <person name="Chen M."/>
            <person name="Li J."/>
            <person name="Chen F."/>
            <person name="Yang J."/>
            <person name="Li W."/>
            <person name="Zhang B."/>
            <person name="Zhang Z."/>
            <person name="Wu J."/>
            <person name="Zhang C."/>
            <person name="Long L."/>
            <person name="Xiao J."/>
        </authorList>
    </citation>
    <scope>NUCLEOTIDE SEQUENCE [LARGE SCALE GENOMIC DNA]</scope>
    <source>
        <strain evidence="2 3">SCSIO 02100</strain>
    </source>
</reference>
<protein>
    <submittedName>
        <fullName evidence="2">Uncharacterized protein</fullName>
    </submittedName>
</protein>
<organism evidence="2 3">
    <name type="scientific">Streptomyces oceani</name>
    <dbReference type="NCBI Taxonomy" id="1075402"/>
    <lineage>
        <taxon>Bacteria</taxon>
        <taxon>Bacillati</taxon>
        <taxon>Actinomycetota</taxon>
        <taxon>Actinomycetes</taxon>
        <taxon>Kitasatosporales</taxon>
        <taxon>Streptomycetaceae</taxon>
        <taxon>Streptomyces</taxon>
    </lineage>
</organism>
<feature type="region of interest" description="Disordered" evidence="1">
    <location>
        <begin position="1"/>
        <end position="67"/>
    </location>
</feature>
<keyword evidence="3" id="KW-1185">Reference proteome</keyword>